<dbReference type="CDD" id="cd03786">
    <property type="entry name" value="GTB_UDP-GlcNAc_2-Epimerase"/>
    <property type="match status" value="1"/>
</dbReference>
<dbReference type="EC" id="5.1.3.14" evidence="4"/>
<dbReference type="GO" id="GO:0008761">
    <property type="term" value="F:UDP-N-acetylglucosamine 2-epimerase activity"/>
    <property type="evidence" value="ECO:0007669"/>
    <property type="project" value="UniProtKB-EC"/>
</dbReference>
<dbReference type="SUPFAM" id="SSF53756">
    <property type="entry name" value="UDP-Glycosyltransferase/glycogen phosphorylase"/>
    <property type="match status" value="1"/>
</dbReference>
<evidence type="ECO:0000256" key="2">
    <source>
        <dbReference type="ARBA" id="ARBA00036080"/>
    </source>
</evidence>
<evidence type="ECO:0000256" key="1">
    <source>
        <dbReference type="ARBA" id="ARBA00023235"/>
    </source>
</evidence>
<evidence type="ECO:0000256" key="6">
    <source>
        <dbReference type="RuleBase" id="RU003513"/>
    </source>
</evidence>
<comment type="catalytic activity">
    <reaction evidence="2">
        <text>UDP-N-acetyl-alpha-D-glucosamine = UDP-N-acetyl-alpha-D-mannosamine</text>
        <dbReference type="Rhea" id="RHEA:17213"/>
        <dbReference type="ChEBI" id="CHEBI:57705"/>
        <dbReference type="ChEBI" id="CHEBI:68623"/>
        <dbReference type="EC" id="5.1.3.14"/>
    </reaction>
</comment>
<sequence>MIKKILIVFGTRPEAIKMASVVNEVKKNPFLECKVCVTGQHREMLDQVLDVFDIIPDYDLNIMKSGQTLGDITSEILIKIKPYLDKFQPDIVLVHGDTATTFAVSLAAYYNKVAVGHVEAGLRTGNIYSPWPEEANRKLTSVLTQYHFAPTQQSKVNLINEGYPGNKIFVTGNTVIDALLIARDKINSDPSIVNTMHERLPFLSQNKKIILVTGHRRESFGAGFENICEALAALSKQHDDIHIVYPVHMNPQVREPVNRILSGINNVSLIEPQQYLPFIFLMSKAYLILTDSGGIQEEAPSLGVPVLVMRETTERPEAVDAGTVKLIGTDRDKIIENVNELLSCKESYQKMSHAHNPYGNGCSSQRIVSILLNSDLDAIGS</sequence>
<gene>
    <name evidence="8" type="ORF">B9P89_08035</name>
</gene>
<dbReference type="Gene3D" id="3.40.50.2000">
    <property type="entry name" value="Glycogen Phosphorylase B"/>
    <property type="match status" value="2"/>
</dbReference>
<evidence type="ECO:0000313" key="8">
    <source>
        <dbReference type="EMBL" id="OYR05821.1"/>
    </source>
</evidence>
<reference evidence="8 9" key="1">
    <citation type="submission" date="2017-04" db="EMBL/GenBank/DDBJ databases">
        <title>Emergence of KPC-2-producing Citrobacter isolates from sediments of a Chinese river.</title>
        <authorList>
            <person name="Zheng B."/>
        </authorList>
    </citation>
    <scope>NUCLEOTIDE SEQUENCE [LARGE SCALE GENOMIC DNA]</scope>
    <source>
        <strain evidence="8 9">C191</strain>
    </source>
</reference>
<evidence type="ECO:0000313" key="9">
    <source>
        <dbReference type="Proteomes" id="UP000215827"/>
    </source>
</evidence>
<proteinExistence type="inferred from homology"/>
<dbReference type="PANTHER" id="PTHR43174:SF2">
    <property type="entry name" value="UDP-N-ACETYLGLUCOSAMINE 2-EPIMERASE"/>
    <property type="match status" value="1"/>
</dbReference>
<comment type="caution">
    <text evidence="8">The sequence shown here is derived from an EMBL/GenBank/DDBJ whole genome shotgun (WGS) entry which is preliminary data.</text>
</comment>
<evidence type="ECO:0000256" key="5">
    <source>
        <dbReference type="ARBA" id="ARBA00074883"/>
    </source>
</evidence>
<protein>
    <recommendedName>
        <fullName evidence="5">UDP-N-acetylglucosamine 2-epimerase</fullName>
        <ecNumber evidence="4">5.1.3.14</ecNumber>
    </recommendedName>
</protein>
<dbReference type="Pfam" id="PF02350">
    <property type="entry name" value="Epimerase_2"/>
    <property type="match status" value="1"/>
</dbReference>
<keyword evidence="1 6" id="KW-0413">Isomerase</keyword>
<evidence type="ECO:0000259" key="7">
    <source>
        <dbReference type="Pfam" id="PF02350"/>
    </source>
</evidence>
<comment type="similarity">
    <text evidence="3 6">Belongs to the UDP-N-acetylglucosamine 2-epimerase family.</text>
</comment>
<dbReference type="FunFam" id="3.40.50.2000:FF:000043">
    <property type="entry name" value="UDP-N-acetylglucosamine 2-epimerase"/>
    <property type="match status" value="1"/>
</dbReference>
<dbReference type="NCBIfam" id="TIGR00236">
    <property type="entry name" value="wecB"/>
    <property type="match status" value="1"/>
</dbReference>
<dbReference type="Proteomes" id="UP000215827">
    <property type="component" value="Unassembled WGS sequence"/>
</dbReference>
<organism evidence="8 9">
    <name type="scientific">Citrobacter freundii</name>
    <dbReference type="NCBI Taxonomy" id="546"/>
    <lineage>
        <taxon>Bacteria</taxon>
        <taxon>Pseudomonadati</taxon>
        <taxon>Pseudomonadota</taxon>
        <taxon>Gammaproteobacteria</taxon>
        <taxon>Enterobacterales</taxon>
        <taxon>Enterobacteriaceae</taxon>
        <taxon>Citrobacter</taxon>
        <taxon>Citrobacter freundii complex</taxon>
    </lineage>
</organism>
<dbReference type="RefSeq" id="WP_048218072.1">
    <property type="nucleotide sequence ID" value="NZ_CP016762.1"/>
</dbReference>
<accession>A0AA44NMY0</accession>
<dbReference type="InterPro" id="IPR003331">
    <property type="entry name" value="UDP_GlcNAc_Epimerase_2_dom"/>
</dbReference>
<dbReference type="PANTHER" id="PTHR43174">
    <property type="entry name" value="UDP-N-ACETYLGLUCOSAMINE 2-EPIMERASE"/>
    <property type="match status" value="1"/>
</dbReference>
<name>A0AA44NMY0_CITFR</name>
<evidence type="ECO:0000256" key="4">
    <source>
        <dbReference type="ARBA" id="ARBA00038858"/>
    </source>
</evidence>
<evidence type="ECO:0000256" key="3">
    <source>
        <dbReference type="ARBA" id="ARBA00038209"/>
    </source>
</evidence>
<dbReference type="EMBL" id="NEFA01000007">
    <property type="protein sequence ID" value="OYR05821.1"/>
    <property type="molecule type" value="Genomic_DNA"/>
</dbReference>
<feature type="domain" description="UDP-N-acetylglucosamine 2-epimerase" evidence="7">
    <location>
        <begin position="24"/>
        <end position="371"/>
    </location>
</feature>
<dbReference type="AlphaFoldDB" id="A0AA44NMY0"/>
<dbReference type="InterPro" id="IPR029767">
    <property type="entry name" value="WecB-like"/>
</dbReference>